<feature type="transmembrane region" description="Helical" evidence="12">
    <location>
        <begin position="652"/>
        <end position="671"/>
    </location>
</feature>
<feature type="transmembrane region" description="Helical" evidence="12">
    <location>
        <begin position="792"/>
        <end position="817"/>
    </location>
</feature>
<feature type="transmembrane region" description="Helical" evidence="12">
    <location>
        <begin position="357"/>
        <end position="374"/>
    </location>
</feature>
<evidence type="ECO:0000256" key="11">
    <source>
        <dbReference type="SAM" id="MobiDB-lite"/>
    </source>
</evidence>
<dbReference type="GO" id="GO:0005886">
    <property type="term" value="C:plasma membrane"/>
    <property type="evidence" value="ECO:0007669"/>
    <property type="project" value="TreeGrafter"/>
</dbReference>
<feature type="transmembrane region" description="Helical" evidence="12">
    <location>
        <begin position="436"/>
        <end position="458"/>
    </location>
</feature>
<dbReference type="GO" id="GO:0089718">
    <property type="term" value="P:amino acid import across plasma membrane"/>
    <property type="evidence" value="ECO:0007669"/>
    <property type="project" value="TreeGrafter"/>
</dbReference>
<dbReference type="Pfam" id="PF00209">
    <property type="entry name" value="SNF"/>
    <property type="match status" value="2"/>
</dbReference>
<evidence type="ECO:0000256" key="5">
    <source>
        <dbReference type="ARBA" id="ARBA00022847"/>
    </source>
</evidence>
<feature type="region of interest" description="Disordered" evidence="11">
    <location>
        <begin position="991"/>
        <end position="1020"/>
    </location>
</feature>
<dbReference type="GO" id="GO:0005283">
    <property type="term" value="F:amino acid:sodium symporter activity"/>
    <property type="evidence" value="ECO:0007669"/>
    <property type="project" value="TreeGrafter"/>
</dbReference>
<evidence type="ECO:0000256" key="12">
    <source>
        <dbReference type="SAM" id="Phobius"/>
    </source>
</evidence>
<feature type="transmembrane region" description="Helical" evidence="12">
    <location>
        <begin position="622"/>
        <end position="640"/>
    </location>
</feature>
<evidence type="ECO:0000256" key="4">
    <source>
        <dbReference type="ARBA" id="ARBA00022692"/>
    </source>
</evidence>
<keyword evidence="5 10" id="KW-0769">Symport</keyword>
<feature type="transmembrane region" description="Helical" evidence="12">
    <location>
        <begin position="838"/>
        <end position="862"/>
    </location>
</feature>
<feature type="binding site" evidence="8">
    <location>
        <position position="804"/>
    </location>
    <ligand>
        <name>Na(+)</name>
        <dbReference type="ChEBI" id="CHEBI:29101"/>
        <label>1</label>
    </ligand>
</feature>
<evidence type="ECO:0000313" key="13">
    <source>
        <dbReference type="Proteomes" id="UP000515158"/>
    </source>
</evidence>
<feature type="transmembrane region" description="Helical" evidence="12">
    <location>
        <begin position="386"/>
        <end position="404"/>
    </location>
</feature>
<evidence type="ECO:0000256" key="1">
    <source>
        <dbReference type="ARBA" id="ARBA00004141"/>
    </source>
</evidence>
<dbReference type="PANTHER" id="PTHR11616">
    <property type="entry name" value="SODIUM/CHLORIDE DEPENDENT TRANSPORTER"/>
    <property type="match status" value="1"/>
</dbReference>
<dbReference type="KEGG" id="tpal:117654383"/>
<keyword evidence="9" id="KW-1015">Disulfide bond</keyword>
<dbReference type="SUPFAM" id="SSF161070">
    <property type="entry name" value="SNF-like"/>
    <property type="match status" value="1"/>
</dbReference>
<feature type="disulfide bond" evidence="9">
    <location>
        <begin position="470"/>
        <end position="479"/>
    </location>
</feature>
<keyword evidence="8" id="KW-0915">Sodium</keyword>
<evidence type="ECO:0000256" key="7">
    <source>
        <dbReference type="ARBA" id="ARBA00023136"/>
    </source>
</evidence>
<name>A0A6P9AHF4_THRPL</name>
<feature type="binding site" evidence="8">
    <location>
        <position position="707"/>
    </location>
    <ligand>
        <name>Na(+)</name>
        <dbReference type="ChEBI" id="CHEBI:29101"/>
        <label>1</label>
    </ligand>
</feature>
<accession>A0A6P9AHF4</accession>
<keyword evidence="3 10" id="KW-0813">Transport</keyword>
<keyword evidence="13" id="KW-1185">Reference proteome</keyword>
<feature type="region of interest" description="Disordered" evidence="11">
    <location>
        <begin position="490"/>
        <end position="523"/>
    </location>
</feature>
<dbReference type="GO" id="GO:0046872">
    <property type="term" value="F:metal ion binding"/>
    <property type="evidence" value="ECO:0007669"/>
    <property type="project" value="UniProtKB-KW"/>
</dbReference>
<evidence type="ECO:0000256" key="9">
    <source>
        <dbReference type="PIRSR" id="PIRSR600175-2"/>
    </source>
</evidence>
<dbReference type="PANTHER" id="PTHR11616:SF303">
    <property type="entry name" value="SODIUM- AND CHLORIDE-DEPENDENT GABA TRANSPORTER INE"/>
    <property type="match status" value="1"/>
</dbReference>
<keyword evidence="4 10" id="KW-0812">Transmembrane</keyword>
<proteinExistence type="inferred from homology"/>
<evidence type="ECO:0000256" key="2">
    <source>
        <dbReference type="ARBA" id="ARBA00006459"/>
    </source>
</evidence>
<dbReference type="PRINTS" id="PR00176">
    <property type="entry name" value="NANEUSMPORT"/>
</dbReference>
<feature type="compositionally biased region" description="Basic and acidic residues" evidence="11">
    <location>
        <begin position="505"/>
        <end position="522"/>
    </location>
</feature>
<dbReference type="RefSeq" id="XP_034256875.1">
    <property type="nucleotide sequence ID" value="XM_034400984.1"/>
</dbReference>
<reference evidence="14" key="1">
    <citation type="submission" date="2025-08" db="UniProtKB">
        <authorList>
            <consortium name="RefSeq"/>
        </authorList>
    </citation>
    <scope>IDENTIFICATION</scope>
    <source>
        <tissue evidence="14">Total insect</tissue>
    </source>
</reference>
<evidence type="ECO:0000256" key="8">
    <source>
        <dbReference type="PIRSR" id="PIRSR600175-1"/>
    </source>
</evidence>
<dbReference type="FunCoup" id="A0A6P9AHF4">
    <property type="interactions" value="21"/>
</dbReference>
<evidence type="ECO:0000313" key="14">
    <source>
        <dbReference type="RefSeq" id="XP_034256875.1"/>
    </source>
</evidence>
<comment type="similarity">
    <text evidence="2 10">Belongs to the sodium:neurotransmitter symporter (SNF) (TC 2.A.22) family.</text>
</comment>
<feature type="transmembrane region" description="Helical" evidence="12">
    <location>
        <begin position="868"/>
        <end position="891"/>
    </location>
</feature>
<protein>
    <recommendedName>
        <fullName evidence="10">Transporter</fullName>
    </recommendedName>
</protein>
<evidence type="ECO:0000256" key="10">
    <source>
        <dbReference type="RuleBase" id="RU003732"/>
    </source>
</evidence>
<organism evidence="14">
    <name type="scientific">Thrips palmi</name>
    <name type="common">Melon thrips</name>
    <dbReference type="NCBI Taxonomy" id="161013"/>
    <lineage>
        <taxon>Eukaryota</taxon>
        <taxon>Metazoa</taxon>
        <taxon>Ecdysozoa</taxon>
        <taxon>Arthropoda</taxon>
        <taxon>Hexapoda</taxon>
        <taxon>Insecta</taxon>
        <taxon>Pterygota</taxon>
        <taxon>Neoptera</taxon>
        <taxon>Paraneoptera</taxon>
        <taxon>Thysanoptera</taxon>
        <taxon>Terebrantia</taxon>
        <taxon>Thripoidea</taxon>
        <taxon>Thripidae</taxon>
        <taxon>Thrips</taxon>
    </lineage>
</organism>
<dbReference type="PROSITE" id="PS50267">
    <property type="entry name" value="NA_NEUROTRAN_SYMP_3"/>
    <property type="match status" value="1"/>
</dbReference>
<keyword evidence="6 12" id="KW-1133">Transmembrane helix</keyword>
<dbReference type="AlphaFoldDB" id="A0A6P9AHF4"/>
<feature type="transmembrane region" description="Helical" evidence="12">
    <location>
        <begin position="912"/>
        <end position="931"/>
    </location>
</feature>
<keyword evidence="8" id="KW-0479">Metal-binding</keyword>
<feature type="region of interest" description="Disordered" evidence="11">
    <location>
        <begin position="1"/>
        <end position="42"/>
    </location>
</feature>
<keyword evidence="7 12" id="KW-0472">Membrane</keyword>
<dbReference type="GeneID" id="117654383"/>
<dbReference type="PROSITE" id="PS00610">
    <property type="entry name" value="NA_NEUROTRAN_SYMP_1"/>
    <property type="match status" value="1"/>
</dbReference>
<sequence length="1040" mass="111834">MDGSAVPSSTATVTPAPPSSQTVRSLPASPRVKAKNEKNSNLQQNIQASLQAGLGLLFKSSGQLDEVAKGKDHEDVKRKLLLPGPTGTTSAGKKIVIVPAASAAVPPVAADSVVSSKKAAVEPPSPALSIRRPVAAAGPGSSPAPVAASQHDSPRKQRPATAPTPTPHGGPHSPLALSRCPSNDGVRTPPRTPANGLANGPVNGAANGAATPAGGQGALKAHVDAFTPGSGHRFRSMRCLRDDGAVPPSSCASWASMHLPALPPHDVHLPGHDRHLLSDAASVRSLASIGMGSTDGRKLTIRRVPTSPTELLNYSMNGARIHAEYDSSSRSSSCSSVSEGAAHRPTRRGHWANRAQFILACVGYCVGLGTVWRFPYLCYRSGGGVFLIPYFVTLLLLGIPMLYMEMSMGQFTRRGPIGALSMLCPLFKGTCGLSSVIISFIMSTFYNVLIAYSLYYLFSAFRSELPWNSCGHRWNSPVCWSGQGGQLHGVNDSRPGFQTKSLRLSRTDTERPTSARERERAVSESACRTTRGAMALRVAWRFGRRRGPGPGPGPWAWTLAFQTQRGPLTTPCPLPPPRACPRHPVLANQNRWFAPEMPGLCGLVGRNKVLHMSQGLDQPLSLRWELVACLLVAWVLVYFAVWKSVRSSGRMLYLTATLPFVLVLVFLGRALTLDGADEGLRYFFKPVWHKLGDAKVWVNALSQNFNSLGVALGSVVSLSSYNRYDNPILVDTLAVSFISVVSSMLVGLFAFATIGNIAHELNTTVEDVISDGPGLVFVLYPQTMAKMPAAQFWSVCFFFMMLCLGLNTQFAMVEVVATSLQDGFSGWIKRHLSNHEMLVLVICGISFFFGLPCVTRGGIYFFQLVDHYTASISIMYLAFFEVVGVAWLYGAGRLARNVRDMTGHMPGLYMRACWWVVSPATLLAVWVFFLIDYEPPTYNNGHYHYPWWAEALGWGIASLSLAAIPVMAVLAVVKAEGASLKEKLLVATRPRVPESKQGSPRGGSPLHGVKPGQGGATLPEAATLLAHTSPGINMANPEKA</sequence>
<evidence type="ECO:0000256" key="6">
    <source>
        <dbReference type="ARBA" id="ARBA00022989"/>
    </source>
</evidence>
<feature type="compositionally biased region" description="Low complexity" evidence="11">
    <location>
        <begin position="133"/>
        <end position="149"/>
    </location>
</feature>
<evidence type="ECO:0000256" key="3">
    <source>
        <dbReference type="ARBA" id="ARBA00022448"/>
    </source>
</evidence>
<dbReference type="InterPro" id="IPR037272">
    <property type="entry name" value="SNS_sf"/>
</dbReference>
<comment type="subcellular location">
    <subcellularLocation>
        <location evidence="1">Membrane</location>
        <topology evidence="1">Multi-pass membrane protein</topology>
    </subcellularLocation>
</comment>
<feature type="compositionally biased region" description="Low complexity" evidence="11">
    <location>
        <begin position="193"/>
        <end position="213"/>
    </location>
</feature>
<feature type="compositionally biased region" description="Low complexity" evidence="11">
    <location>
        <begin position="1"/>
        <end position="23"/>
    </location>
</feature>
<dbReference type="InterPro" id="IPR000175">
    <property type="entry name" value="Na/ntran_symport"/>
</dbReference>
<feature type="transmembrane region" description="Helical" evidence="12">
    <location>
        <begin position="951"/>
        <end position="973"/>
    </location>
</feature>
<feature type="transmembrane region" description="Helical" evidence="12">
    <location>
        <begin position="733"/>
        <end position="754"/>
    </location>
</feature>
<dbReference type="InParanoid" id="A0A6P9AHF4"/>
<feature type="region of interest" description="Disordered" evidence="11">
    <location>
        <begin position="131"/>
        <end position="215"/>
    </location>
</feature>
<dbReference type="OrthoDB" id="6581954at2759"/>
<feature type="binding site" evidence="8">
    <location>
        <position position="363"/>
    </location>
    <ligand>
        <name>Na(+)</name>
        <dbReference type="ChEBI" id="CHEBI:29101"/>
        <label>1</label>
    </ligand>
</feature>
<feature type="binding site" evidence="8">
    <location>
        <position position="366"/>
    </location>
    <ligand>
        <name>Na(+)</name>
        <dbReference type="ChEBI" id="CHEBI:29101"/>
        <label>1</label>
    </ligand>
</feature>
<dbReference type="Proteomes" id="UP000515158">
    <property type="component" value="Unplaced"/>
</dbReference>
<gene>
    <name evidence="14" type="primary">LOC117654383</name>
</gene>